<dbReference type="EC" id="2.3.1.51" evidence="4"/>
<keyword evidence="1 4" id="KW-0808">Transferase</keyword>
<organism evidence="4">
    <name type="scientific">uncultured Pseudonocardia sp</name>
    <dbReference type="NCBI Taxonomy" id="211455"/>
    <lineage>
        <taxon>Bacteria</taxon>
        <taxon>Bacillati</taxon>
        <taxon>Actinomycetota</taxon>
        <taxon>Actinomycetes</taxon>
        <taxon>Pseudonocardiales</taxon>
        <taxon>Pseudonocardiaceae</taxon>
        <taxon>Pseudonocardia</taxon>
        <taxon>environmental samples</taxon>
    </lineage>
</organism>
<keyword evidence="2 4" id="KW-0012">Acyltransferase</keyword>
<dbReference type="SMART" id="SM00563">
    <property type="entry name" value="PlsC"/>
    <property type="match status" value="1"/>
</dbReference>
<dbReference type="AlphaFoldDB" id="A0A6J4NXI9"/>
<gene>
    <name evidence="4" type="ORF">AVDCRST_MAG66-1206</name>
</gene>
<dbReference type="EMBL" id="CADCUS010000179">
    <property type="protein sequence ID" value="CAA9396747.1"/>
    <property type="molecule type" value="Genomic_DNA"/>
</dbReference>
<dbReference type="PANTHER" id="PTHR10434">
    <property type="entry name" value="1-ACYL-SN-GLYCEROL-3-PHOSPHATE ACYLTRANSFERASE"/>
    <property type="match status" value="1"/>
</dbReference>
<dbReference type="Pfam" id="PF01553">
    <property type="entry name" value="Acyltransferase"/>
    <property type="match status" value="1"/>
</dbReference>
<dbReference type="GO" id="GO:0003841">
    <property type="term" value="F:1-acylglycerol-3-phosphate O-acyltransferase activity"/>
    <property type="evidence" value="ECO:0007669"/>
    <property type="project" value="UniProtKB-EC"/>
</dbReference>
<evidence type="ECO:0000259" key="3">
    <source>
        <dbReference type="SMART" id="SM00563"/>
    </source>
</evidence>
<reference evidence="4" key="1">
    <citation type="submission" date="2020-02" db="EMBL/GenBank/DDBJ databases">
        <authorList>
            <person name="Meier V. D."/>
        </authorList>
    </citation>
    <scope>NUCLEOTIDE SEQUENCE</scope>
    <source>
        <strain evidence="4">AVDCRST_MAG66</strain>
    </source>
</reference>
<evidence type="ECO:0000256" key="1">
    <source>
        <dbReference type="ARBA" id="ARBA00022679"/>
    </source>
</evidence>
<protein>
    <submittedName>
        <fullName evidence="4">Acyl-CoA:1-acyl-sn-glycerol-3-phosphate acyltransferase</fullName>
        <ecNumber evidence="4">2.3.1.51</ecNumber>
    </submittedName>
</protein>
<dbReference type="GO" id="GO:0006654">
    <property type="term" value="P:phosphatidic acid biosynthetic process"/>
    <property type="evidence" value="ECO:0007669"/>
    <property type="project" value="TreeGrafter"/>
</dbReference>
<dbReference type="PANTHER" id="PTHR10434:SF11">
    <property type="entry name" value="1-ACYL-SN-GLYCEROL-3-PHOSPHATE ACYLTRANSFERASE"/>
    <property type="match status" value="1"/>
</dbReference>
<dbReference type="SUPFAM" id="SSF69593">
    <property type="entry name" value="Glycerol-3-phosphate (1)-acyltransferase"/>
    <property type="match status" value="1"/>
</dbReference>
<proteinExistence type="predicted"/>
<sequence length="120" mass="12789">MWLHHLARRVAVVLFRLAYRVHVHQRERVPSSGAVVLVANHSAFADGPLLFGLVGRPAVFLVKHEMFRGVAGWGLPRIGQLAVRRGAADRAPLMAAVAVLRGGGLVGVFPEGTRGAGDVA</sequence>
<feature type="domain" description="Phospholipid/glycerol acyltransferase" evidence="3">
    <location>
        <begin position="35"/>
        <end position="120"/>
    </location>
</feature>
<dbReference type="CDD" id="cd07989">
    <property type="entry name" value="LPLAT_AGPAT-like"/>
    <property type="match status" value="1"/>
</dbReference>
<feature type="non-terminal residue" evidence="4">
    <location>
        <position position="120"/>
    </location>
</feature>
<evidence type="ECO:0000256" key="2">
    <source>
        <dbReference type="ARBA" id="ARBA00023315"/>
    </source>
</evidence>
<dbReference type="InterPro" id="IPR002123">
    <property type="entry name" value="Plipid/glycerol_acylTrfase"/>
</dbReference>
<name>A0A6J4NXI9_9PSEU</name>
<accession>A0A6J4NXI9</accession>
<evidence type="ECO:0000313" key="4">
    <source>
        <dbReference type="EMBL" id="CAA9396747.1"/>
    </source>
</evidence>